<dbReference type="Pfam" id="PF05147">
    <property type="entry name" value="LANC_like"/>
    <property type="match status" value="1"/>
</dbReference>
<comment type="caution">
    <text evidence="1">The sequence shown here is derived from an EMBL/GenBank/DDBJ whole genome shotgun (WGS) entry which is preliminary data.</text>
</comment>
<organism evidence="1 2">
    <name type="scientific">Chryseobacterium herbae</name>
    <dbReference type="NCBI Taxonomy" id="2976476"/>
    <lineage>
        <taxon>Bacteria</taxon>
        <taxon>Pseudomonadati</taxon>
        <taxon>Bacteroidota</taxon>
        <taxon>Flavobacteriia</taxon>
        <taxon>Flavobacteriales</taxon>
        <taxon>Weeksellaceae</taxon>
        <taxon>Chryseobacterium group</taxon>
        <taxon>Chryseobacterium</taxon>
    </lineage>
</organism>
<evidence type="ECO:0008006" key="3">
    <source>
        <dbReference type="Google" id="ProtNLM"/>
    </source>
</evidence>
<reference evidence="1 2" key="1">
    <citation type="submission" date="2022-09" db="EMBL/GenBank/DDBJ databases">
        <title>Chryseobacterium oleae sp.nov., isolated from the inter-root soil of Pyrola calliantha H. Andr. in Tibet.</title>
        <authorList>
            <person name="Li Z."/>
        </authorList>
    </citation>
    <scope>NUCLEOTIDE SEQUENCE [LARGE SCALE GENOMIC DNA]</scope>
    <source>
        <strain evidence="2">pc1-10</strain>
    </source>
</reference>
<keyword evidence="2" id="KW-1185">Reference proteome</keyword>
<name>A0ABT2IYZ7_9FLAO</name>
<accession>A0ABT2IYZ7</accession>
<gene>
    <name evidence="1" type="ORF">N0B48_19235</name>
</gene>
<dbReference type="Proteomes" id="UP001525566">
    <property type="component" value="Unassembled WGS sequence"/>
</dbReference>
<sequence>MISNQELNDLQSGLDEISEFLLSKMKQDKEGFYWETISRDSKTAALSFTFNPSLWNGTGGIAWFFLALYEHTKNENHLETAEKAFSKVYSCSTHQVLLNPSLYDGISGIIYLGLELFRVTGKELYLQQTLNLYEMYRQKILTEQSEDMLIGISGILMMMVSLYHYTKDQKLVNDIEALITTLLEKSLVAEAGIKWGNNLLSMDSLCGFSHGNSGIAFCLLQLGKYFNNEEFIWLAKQAFHYEDLYYNPSQNNWMDLRWEESKNHLPDLFDWNKNTFLQEDFDLNAWAHGACGIGNARIRAFTITADPVYKEDCKKVFERCKHDIRTRSKRNHILFSGYGGLSDFLLQYNEVFDYKEASELATEIVLEGLQKSRLHNHSEWGIQNSEDLGLMTGTAGIGLSVLAIIKGKSLNSILHPELPVNETKNNTVLKNFKLKKAFFERFYPKTLEILKAFVPLNESLHHSQTIEEFGNNLTNIIGRLPEEDIIYISDIHQLETKQINIRKRQKGALCFQTRLMILKEELAEFLKNDETELPKKRFVHNPFIDVHETQWNWKEDNNKTSKAGKYNNVFYSTDQEMFHLLVEPFPAVVLQLLENPLSIDELVECFQYSEGEKEVMKKKLSEQIVELLKSFFIRIV</sequence>
<dbReference type="PRINTS" id="PR01950">
    <property type="entry name" value="LANCSUPER"/>
</dbReference>
<evidence type="ECO:0000313" key="2">
    <source>
        <dbReference type="Proteomes" id="UP001525566"/>
    </source>
</evidence>
<evidence type="ECO:0000313" key="1">
    <source>
        <dbReference type="EMBL" id="MCT2564032.1"/>
    </source>
</evidence>
<dbReference type="InterPro" id="IPR012341">
    <property type="entry name" value="6hp_glycosidase-like_sf"/>
</dbReference>
<dbReference type="RefSeq" id="WP_259840610.1">
    <property type="nucleotide sequence ID" value="NZ_JAOAMU010000007.1"/>
</dbReference>
<dbReference type="Gene3D" id="1.50.10.10">
    <property type="match status" value="1"/>
</dbReference>
<dbReference type="EMBL" id="JAOAMU010000007">
    <property type="protein sequence ID" value="MCT2564032.1"/>
    <property type="molecule type" value="Genomic_DNA"/>
</dbReference>
<proteinExistence type="predicted"/>
<dbReference type="SUPFAM" id="SSF158745">
    <property type="entry name" value="LanC-like"/>
    <property type="match status" value="1"/>
</dbReference>
<dbReference type="InterPro" id="IPR007822">
    <property type="entry name" value="LANC-like"/>
</dbReference>
<dbReference type="SMART" id="SM01260">
    <property type="entry name" value="LANC_like"/>
    <property type="match status" value="1"/>
</dbReference>
<protein>
    <recommendedName>
        <fullName evidence="3">Lanthionine synthetase C-like protein</fullName>
    </recommendedName>
</protein>